<evidence type="ECO:0000313" key="3">
    <source>
        <dbReference type="EMBL" id="PVY48709.1"/>
    </source>
</evidence>
<keyword evidence="1" id="KW-0413">Isomerase</keyword>
<organism evidence="3 4">
    <name type="scientific">Intestinimonas butyriciproducens</name>
    <dbReference type="NCBI Taxonomy" id="1297617"/>
    <lineage>
        <taxon>Bacteria</taxon>
        <taxon>Bacillati</taxon>
        <taxon>Bacillota</taxon>
        <taxon>Clostridia</taxon>
        <taxon>Eubacteriales</taxon>
        <taxon>Intestinimonas</taxon>
    </lineage>
</organism>
<dbReference type="InterPro" id="IPR014347">
    <property type="entry name" value="Tautomerase/MIF_sf"/>
</dbReference>
<feature type="domain" description="4-oxalocrotonate tautomerase-like" evidence="2">
    <location>
        <begin position="69"/>
        <end position="115"/>
    </location>
</feature>
<name>A0A2U1BJ52_9FIRM</name>
<dbReference type="Pfam" id="PF01361">
    <property type="entry name" value="Tautomerase"/>
    <property type="match status" value="1"/>
</dbReference>
<evidence type="ECO:0000256" key="1">
    <source>
        <dbReference type="ARBA" id="ARBA00023235"/>
    </source>
</evidence>
<evidence type="ECO:0000259" key="2">
    <source>
        <dbReference type="Pfam" id="PF01361"/>
    </source>
</evidence>
<gene>
    <name evidence="3" type="ORF">C7373_106218</name>
</gene>
<reference evidence="3 4" key="1">
    <citation type="submission" date="2018-04" db="EMBL/GenBank/DDBJ databases">
        <title>Genomic Encyclopedia of Type Strains, Phase IV (KMG-IV): sequencing the most valuable type-strain genomes for metagenomic binning, comparative biology and taxonomic classification.</title>
        <authorList>
            <person name="Goeker M."/>
        </authorList>
    </citation>
    <scope>NUCLEOTIDE SEQUENCE [LARGE SCALE GENOMIC DNA]</scope>
    <source>
        <strain evidence="3 4">DSM 26588</strain>
    </source>
</reference>
<proteinExistence type="predicted"/>
<dbReference type="GO" id="GO:0016853">
    <property type="term" value="F:isomerase activity"/>
    <property type="evidence" value="ECO:0007669"/>
    <property type="project" value="UniProtKB-KW"/>
</dbReference>
<dbReference type="Gene3D" id="3.30.429.10">
    <property type="entry name" value="Macrophage Migration Inhibitory Factor"/>
    <property type="match status" value="1"/>
</dbReference>
<sequence length="123" mass="13248">MATIIGVTALPLTKEQQQQLCAGVAKGVCDAFHLDINVSSMMLLPSLPPECHGPSVTDQITYFIYTAPNKPDEQKRELVKNVHEATVAVTGDRGKGKVIVIIKEHADNNVGVDGVLRLDAKKS</sequence>
<dbReference type="GeneID" id="93228517"/>
<dbReference type="OrthoDB" id="3382666at2"/>
<dbReference type="InterPro" id="IPR004370">
    <property type="entry name" value="4-OT-like_dom"/>
</dbReference>
<dbReference type="Proteomes" id="UP000245778">
    <property type="component" value="Unassembled WGS sequence"/>
</dbReference>
<comment type="caution">
    <text evidence="3">The sequence shown here is derived from an EMBL/GenBank/DDBJ whole genome shotgun (WGS) entry which is preliminary data.</text>
</comment>
<dbReference type="SUPFAM" id="SSF55331">
    <property type="entry name" value="Tautomerase/MIF"/>
    <property type="match status" value="1"/>
</dbReference>
<protein>
    <submittedName>
        <fullName evidence="3">4-oxalocrotonate tautomerase family enzyme</fullName>
    </submittedName>
</protein>
<dbReference type="RefSeq" id="WP_075704314.1">
    <property type="nucleotide sequence ID" value="NZ_CAMREZ010000014.1"/>
</dbReference>
<dbReference type="AlphaFoldDB" id="A0A2U1BJ52"/>
<dbReference type="EMBL" id="QEKK01000006">
    <property type="protein sequence ID" value="PVY48709.1"/>
    <property type="molecule type" value="Genomic_DNA"/>
</dbReference>
<accession>A0A2U1BJ52</accession>
<evidence type="ECO:0000313" key="4">
    <source>
        <dbReference type="Proteomes" id="UP000245778"/>
    </source>
</evidence>